<proteinExistence type="predicted"/>
<organism evidence="1 2">
    <name type="scientific">Temnothorax longispinosus</name>
    <dbReference type="NCBI Taxonomy" id="300112"/>
    <lineage>
        <taxon>Eukaryota</taxon>
        <taxon>Metazoa</taxon>
        <taxon>Ecdysozoa</taxon>
        <taxon>Arthropoda</taxon>
        <taxon>Hexapoda</taxon>
        <taxon>Insecta</taxon>
        <taxon>Pterygota</taxon>
        <taxon>Neoptera</taxon>
        <taxon>Endopterygota</taxon>
        <taxon>Hymenoptera</taxon>
        <taxon>Apocrita</taxon>
        <taxon>Aculeata</taxon>
        <taxon>Formicoidea</taxon>
        <taxon>Formicidae</taxon>
        <taxon>Myrmicinae</taxon>
        <taxon>Temnothorax</taxon>
    </lineage>
</organism>
<dbReference type="Proteomes" id="UP000310200">
    <property type="component" value="Unassembled WGS sequence"/>
</dbReference>
<comment type="caution">
    <text evidence="1">The sequence shown here is derived from an EMBL/GenBank/DDBJ whole genome shotgun (WGS) entry which is preliminary data.</text>
</comment>
<dbReference type="EMBL" id="QBLH01003907">
    <property type="protein sequence ID" value="TGZ32265.1"/>
    <property type="molecule type" value="Genomic_DNA"/>
</dbReference>
<sequence length="77" mass="9216">MPMGIDFGLNNNFDKVHIPKSSIGYPADKRRKKERMCQKVQLKKRSDLQRAKMLFTWRQDGCRRMEYLFTSYRAALD</sequence>
<name>A0A4S2JA78_9HYME</name>
<evidence type="ECO:0000313" key="2">
    <source>
        <dbReference type="Proteomes" id="UP000310200"/>
    </source>
</evidence>
<accession>A0A4S2JA78</accession>
<gene>
    <name evidence="1" type="ORF">DBV15_08952</name>
</gene>
<dbReference type="AlphaFoldDB" id="A0A4S2JA78"/>
<protein>
    <submittedName>
        <fullName evidence="1">Uncharacterized protein</fullName>
    </submittedName>
</protein>
<evidence type="ECO:0000313" key="1">
    <source>
        <dbReference type="EMBL" id="TGZ32265.1"/>
    </source>
</evidence>
<keyword evidence="2" id="KW-1185">Reference proteome</keyword>
<reference evidence="1 2" key="1">
    <citation type="journal article" date="2019" name="Philos. Trans. R. Soc. Lond., B, Biol. Sci.">
        <title>Ant behaviour and brain gene expression of defending hosts depend on the ecological success of the intruding social parasite.</title>
        <authorList>
            <person name="Kaur R."/>
            <person name="Stoldt M."/>
            <person name="Jongepier E."/>
            <person name="Feldmeyer B."/>
            <person name="Menzel F."/>
            <person name="Bornberg-Bauer E."/>
            <person name="Foitzik S."/>
        </authorList>
    </citation>
    <scope>NUCLEOTIDE SEQUENCE [LARGE SCALE GENOMIC DNA]</scope>
    <source>
        <tissue evidence="1">Whole body</tissue>
    </source>
</reference>